<dbReference type="AlphaFoldDB" id="A0A1M5JF09"/>
<evidence type="ECO:0000313" key="2">
    <source>
        <dbReference type="Proteomes" id="UP000184480"/>
    </source>
</evidence>
<protein>
    <submittedName>
        <fullName evidence="1">Uncharacterized protein</fullName>
    </submittedName>
</protein>
<dbReference type="Proteomes" id="UP000184480">
    <property type="component" value="Unassembled WGS sequence"/>
</dbReference>
<dbReference type="STRING" id="1346286.SAMN05444362_12330"/>
<evidence type="ECO:0000313" key="1">
    <source>
        <dbReference type="EMBL" id="SHG39154.1"/>
    </source>
</evidence>
<gene>
    <name evidence="1" type="ORF">SAMN05444362_12330</name>
</gene>
<sequence length="44" mass="5121">MFSSEKDVNDWNTLFKMNGYRISAVSSMRKNYKGLQLTSGWQNS</sequence>
<accession>A0A1M5JF09</accession>
<proteinExistence type="predicted"/>
<name>A0A1M5JF09_9BACT</name>
<dbReference type="EMBL" id="FQUC01000023">
    <property type="protein sequence ID" value="SHG39154.1"/>
    <property type="molecule type" value="Genomic_DNA"/>
</dbReference>
<organism evidence="1 2">
    <name type="scientific">Dysgonomonas macrotermitis</name>
    <dbReference type="NCBI Taxonomy" id="1346286"/>
    <lineage>
        <taxon>Bacteria</taxon>
        <taxon>Pseudomonadati</taxon>
        <taxon>Bacteroidota</taxon>
        <taxon>Bacteroidia</taxon>
        <taxon>Bacteroidales</taxon>
        <taxon>Dysgonomonadaceae</taxon>
        <taxon>Dysgonomonas</taxon>
    </lineage>
</organism>
<reference evidence="2" key="1">
    <citation type="submission" date="2016-11" db="EMBL/GenBank/DDBJ databases">
        <authorList>
            <person name="Varghese N."/>
            <person name="Submissions S."/>
        </authorList>
    </citation>
    <scope>NUCLEOTIDE SEQUENCE [LARGE SCALE GENOMIC DNA]</scope>
    <source>
        <strain evidence="2">DSM 27370</strain>
    </source>
</reference>
<keyword evidence="2" id="KW-1185">Reference proteome</keyword>